<accession>A0A9N9W7J5</accession>
<proteinExistence type="predicted"/>
<organism evidence="1 2">
    <name type="scientific">Clonostachys solani</name>
    <dbReference type="NCBI Taxonomy" id="160281"/>
    <lineage>
        <taxon>Eukaryota</taxon>
        <taxon>Fungi</taxon>
        <taxon>Dikarya</taxon>
        <taxon>Ascomycota</taxon>
        <taxon>Pezizomycotina</taxon>
        <taxon>Sordariomycetes</taxon>
        <taxon>Hypocreomycetidae</taxon>
        <taxon>Hypocreales</taxon>
        <taxon>Bionectriaceae</taxon>
        <taxon>Clonostachys</taxon>
    </lineage>
</organism>
<dbReference type="Proteomes" id="UP000775872">
    <property type="component" value="Unassembled WGS sequence"/>
</dbReference>
<evidence type="ECO:0000313" key="2">
    <source>
        <dbReference type="Proteomes" id="UP000775872"/>
    </source>
</evidence>
<name>A0A9N9W7J5_9HYPO</name>
<dbReference type="EMBL" id="CABFOC020000007">
    <property type="protein sequence ID" value="CAH0044965.1"/>
    <property type="molecule type" value="Genomic_DNA"/>
</dbReference>
<dbReference type="AlphaFoldDB" id="A0A9N9W7J5"/>
<protein>
    <submittedName>
        <fullName evidence="1">Uncharacterized protein</fullName>
    </submittedName>
</protein>
<reference evidence="1" key="1">
    <citation type="submission" date="2021-10" db="EMBL/GenBank/DDBJ databases">
        <authorList>
            <person name="Piombo E."/>
        </authorList>
    </citation>
    <scope>NUCLEOTIDE SEQUENCE</scope>
</reference>
<comment type="caution">
    <text evidence="1">The sequence shown here is derived from an EMBL/GenBank/DDBJ whole genome shotgun (WGS) entry which is preliminary data.</text>
</comment>
<evidence type="ECO:0000313" key="1">
    <source>
        <dbReference type="EMBL" id="CAH0044965.1"/>
    </source>
</evidence>
<gene>
    <name evidence="1" type="ORF">CSOL1703_00010706</name>
</gene>
<keyword evidence="2" id="KW-1185">Reference proteome</keyword>
<sequence>MPESSTVIYNCYTSVARSFHSDSPPPKATRPPLLERLSTCFHELKMQLQIKSPSRIIRTDVTGNLLYSDGPGIANLIFSWCPALTDRFEAVKAQDWFSICTAASANEN</sequence>